<dbReference type="CDD" id="cd21037">
    <property type="entry name" value="MLKL_NTD"/>
    <property type="match status" value="1"/>
</dbReference>
<dbReference type="Gene3D" id="1.10.510.10">
    <property type="entry name" value="Transferase(Phosphotransferase) domain 1"/>
    <property type="match status" value="1"/>
</dbReference>
<reference evidence="1" key="1">
    <citation type="submission" date="2015-06" db="UniProtKB">
        <authorList>
            <consortium name="EnsemblPlants"/>
        </authorList>
    </citation>
    <scope>IDENTIFICATION</scope>
</reference>
<protein>
    <submittedName>
        <fullName evidence="1">Putative serine/threonine-protein kinase-like protein CCR3</fullName>
    </submittedName>
</protein>
<dbReference type="SMART" id="SM00220">
    <property type="entry name" value="S_TKc"/>
    <property type="match status" value="1"/>
</dbReference>
<dbReference type="GO" id="GO:0005524">
    <property type="term" value="F:ATP binding"/>
    <property type="evidence" value="ECO:0007669"/>
    <property type="project" value="InterPro"/>
</dbReference>
<dbReference type="InterPro" id="IPR036537">
    <property type="entry name" value="Adaptor_Cbl_N_dom_sf"/>
</dbReference>
<dbReference type="Pfam" id="PF07714">
    <property type="entry name" value="PK_Tyr_Ser-Thr"/>
    <property type="match status" value="1"/>
</dbReference>
<dbReference type="InterPro" id="IPR008271">
    <property type="entry name" value="Ser/Thr_kinase_AS"/>
</dbReference>
<dbReference type="PANTHER" id="PTHR46146:SF9">
    <property type="entry name" value="OS06G0151700 PROTEIN"/>
    <property type="match status" value="1"/>
</dbReference>
<dbReference type="PROSITE" id="PS50011">
    <property type="entry name" value="PROTEIN_KINASE_DOM"/>
    <property type="match status" value="1"/>
</dbReference>
<dbReference type="EnsemblPlants" id="EMT22570">
    <property type="protein sequence ID" value="EMT22570"/>
    <property type="gene ID" value="F775_00370"/>
</dbReference>
<dbReference type="InterPro" id="IPR059179">
    <property type="entry name" value="MLKL-like_MCAfunc"/>
</dbReference>
<dbReference type="AlphaFoldDB" id="M8BCE7"/>
<dbReference type="InterPro" id="IPR045766">
    <property type="entry name" value="MCAfunc"/>
</dbReference>
<organism evidence="1">
    <name type="scientific">Aegilops tauschii</name>
    <name type="common">Tausch's goatgrass</name>
    <name type="synonym">Aegilops squarrosa</name>
    <dbReference type="NCBI Taxonomy" id="37682"/>
    <lineage>
        <taxon>Eukaryota</taxon>
        <taxon>Viridiplantae</taxon>
        <taxon>Streptophyta</taxon>
        <taxon>Embryophyta</taxon>
        <taxon>Tracheophyta</taxon>
        <taxon>Spermatophyta</taxon>
        <taxon>Magnoliopsida</taxon>
        <taxon>Liliopsida</taxon>
        <taxon>Poales</taxon>
        <taxon>Poaceae</taxon>
        <taxon>BOP clade</taxon>
        <taxon>Pooideae</taxon>
        <taxon>Triticodae</taxon>
        <taxon>Triticeae</taxon>
        <taxon>Triticinae</taxon>
        <taxon>Aegilops</taxon>
    </lineage>
</organism>
<dbReference type="ExpressionAtlas" id="M8BCE7">
    <property type="expression patterns" value="baseline"/>
</dbReference>
<sequence>MALWTGLGQAATVAQLVGADVGGLISMIVQAALTARQNRSECEQLARRLLMIAQLLPHVQEPEAMQPLAGLGDTLRDAHELVVSCQGRSAAYQFVMAGRRAERFREVQSKIDSYLIVFPVISHSGITRRLERIYNVLVPNDSTSIEPSPLPHRQGSTEVAQEVLLHETQEFTWVEIMAATNNFALDNKIGCGGFGTVYKGSLQDGREVAIKHTISNYRGAVEDFNTEVAILSRLRHKHIIRLLGSWRKEPEVPETLIVYEYMENGTLFDHLHPYKAGSSSLSPVTMSWKACKPRRPIGSSRSSSLIAPEGPGRQKDFRTSAVLDNALDEPEPTEVAQEVPPHGTQEFTLAEIMAATNNFALDTKIHCGSSGTVYRGRLHDGREVAIKHFNYHEYSVKDFSTELDNLSRLRHKHIICLLGSWRKEPERLIVYEYMENGTLFDHLHSDHGSSTLSPVTVSWKMRMDMLLGVSRAIEHMHCHAIPPIIHRDIKSANIVFDASWVPRVGDFGLSVAWNITRDEEGMECIAAGTLGYLDPECHVTFLLKLASDVYSLGVLMLEILTRKKVVYYGEKGNTSLTIFALRA</sequence>
<dbReference type="Pfam" id="PF19584">
    <property type="entry name" value="MCAfunc"/>
    <property type="match status" value="1"/>
</dbReference>
<dbReference type="Pfam" id="PF00069">
    <property type="entry name" value="Pkinase"/>
    <property type="match status" value="1"/>
</dbReference>
<dbReference type="PANTHER" id="PTHR46146">
    <property type="entry name" value="SERINE/THREONINE-PROTEIN KINASE-LIKE PROTEIN CCR4"/>
    <property type="match status" value="1"/>
</dbReference>
<dbReference type="Gene3D" id="3.30.200.20">
    <property type="entry name" value="Phosphorylase Kinase, domain 1"/>
    <property type="match status" value="2"/>
</dbReference>
<evidence type="ECO:0000313" key="1">
    <source>
        <dbReference type="EnsemblPlants" id="EMT22570"/>
    </source>
</evidence>
<accession>M8BCE7</accession>
<dbReference type="InterPro" id="IPR001245">
    <property type="entry name" value="Ser-Thr/Tyr_kinase_cat_dom"/>
</dbReference>
<dbReference type="InterPro" id="IPR000719">
    <property type="entry name" value="Prot_kinase_dom"/>
</dbReference>
<name>M8BCE7_AEGTA</name>
<dbReference type="GO" id="GO:0007166">
    <property type="term" value="P:cell surface receptor signaling pathway"/>
    <property type="evidence" value="ECO:0007669"/>
    <property type="project" value="InterPro"/>
</dbReference>
<dbReference type="PROSITE" id="PS00108">
    <property type="entry name" value="PROTEIN_KINASE_ST"/>
    <property type="match status" value="1"/>
</dbReference>
<proteinExistence type="predicted"/>
<dbReference type="InterPro" id="IPR011009">
    <property type="entry name" value="Kinase-like_dom_sf"/>
</dbReference>
<dbReference type="GO" id="GO:0004672">
    <property type="term" value="F:protein kinase activity"/>
    <property type="evidence" value="ECO:0007669"/>
    <property type="project" value="InterPro"/>
</dbReference>
<dbReference type="SUPFAM" id="SSF56112">
    <property type="entry name" value="Protein kinase-like (PK-like)"/>
    <property type="match status" value="2"/>
</dbReference>
<dbReference type="Gene3D" id="1.20.930.20">
    <property type="entry name" value="Adaptor protein Cbl, N-terminal domain"/>
    <property type="match status" value="1"/>
</dbReference>